<proteinExistence type="predicted"/>
<name>A0ABR1M1T6_9PEZI</name>
<sequence length="161" mass="17880">MRPITTRRRGRAGRWARRTRAVWPLSPSVSPAATTLGRAVSHWFVPSTQKSSTPSLSQPKPPIDYVASRSPTIISFSQRAVLFQLFVSLRRLISPVRTPSVATRVGPPGHLLDRADGRKELASADAEEINYLTPRAHDNPTLKGLFLRCGIFFSLACLCRF</sequence>
<evidence type="ECO:0000313" key="1">
    <source>
        <dbReference type="EMBL" id="KAK7541415.1"/>
    </source>
</evidence>
<dbReference type="EMBL" id="JBBPDW010000025">
    <property type="protein sequence ID" value="KAK7541415.1"/>
    <property type="molecule type" value="Genomic_DNA"/>
</dbReference>
<accession>A0ABR1M1T6</accession>
<keyword evidence="2" id="KW-1185">Reference proteome</keyword>
<evidence type="ECO:0000313" key="2">
    <source>
        <dbReference type="Proteomes" id="UP001365128"/>
    </source>
</evidence>
<gene>
    <name evidence="1" type="ORF">IWX46DRAFT_188764</name>
</gene>
<organism evidence="1 2">
    <name type="scientific">Phyllosticta citricarpa</name>
    <dbReference type="NCBI Taxonomy" id="55181"/>
    <lineage>
        <taxon>Eukaryota</taxon>
        <taxon>Fungi</taxon>
        <taxon>Dikarya</taxon>
        <taxon>Ascomycota</taxon>
        <taxon>Pezizomycotina</taxon>
        <taxon>Dothideomycetes</taxon>
        <taxon>Dothideomycetes incertae sedis</taxon>
        <taxon>Botryosphaeriales</taxon>
        <taxon>Phyllostictaceae</taxon>
        <taxon>Phyllosticta</taxon>
    </lineage>
</organism>
<protein>
    <submittedName>
        <fullName evidence="1">Uncharacterized protein</fullName>
    </submittedName>
</protein>
<dbReference type="Proteomes" id="UP001365128">
    <property type="component" value="Unassembled WGS sequence"/>
</dbReference>
<comment type="caution">
    <text evidence="1">The sequence shown here is derived from an EMBL/GenBank/DDBJ whole genome shotgun (WGS) entry which is preliminary data.</text>
</comment>
<reference evidence="1 2" key="1">
    <citation type="submission" date="2024-04" db="EMBL/GenBank/DDBJ databases">
        <title>Phyllosticta paracitricarpa is synonymous to the EU quarantine fungus P. citricarpa based on phylogenomic analyses.</title>
        <authorList>
            <consortium name="Lawrence Berkeley National Laboratory"/>
            <person name="Van Ingen-Buijs V.A."/>
            <person name="Van Westerhoven A.C."/>
            <person name="Haridas S."/>
            <person name="Skiadas P."/>
            <person name="Martin F."/>
            <person name="Groenewald J.Z."/>
            <person name="Crous P.W."/>
            <person name="Seidl M.F."/>
        </authorList>
    </citation>
    <scope>NUCLEOTIDE SEQUENCE [LARGE SCALE GENOMIC DNA]</scope>
    <source>
        <strain evidence="1 2">CBS 122670</strain>
    </source>
</reference>